<keyword evidence="7" id="KW-1185">Reference proteome</keyword>
<proteinExistence type="inferred from homology"/>
<keyword evidence="4 5" id="KW-0472">Membrane</keyword>
<evidence type="ECO:0000256" key="3">
    <source>
        <dbReference type="ARBA" id="ARBA00022989"/>
    </source>
</evidence>
<dbReference type="InterPro" id="IPR002781">
    <property type="entry name" value="TM_pro_TauE-like"/>
</dbReference>
<dbReference type="RefSeq" id="WP_124152604.1">
    <property type="nucleotide sequence ID" value="NZ_RQIS01000014.1"/>
</dbReference>
<evidence type="ECO:0000256" key="1">
    <source>
        <dbReference type="ARBA" id="ARBA00004141"/>
    </source>
</evidence>
<dbReference type="GO" id="GO:0005886">
    <property type="term" value="C:plasma membrane"/>
    <property type="evidence" value="ECO:0007669"/>
    <property type="project" value="UniProtKB-SubCell"/>
</dbReference>
<comment type="similarity">
    <text evidence="5">Belongs to the 4-toluene sulfonate uptake permease (TSUP) (TC 2.A.102) family.</text>
</comment>
<protein>
    <recommendedName>
        <fullName evidence="5">Probable membrane transporter protein</fullName>
    </recommendedName>
</protein>
<gene>
    <name evidence="6" type="ORF">D1Y85_18885</name>
</gene>
<accession>A0A3N6MK53</accession>
<evidence type="ECO:0000256" key="5">
    <source>
        <dbReference type="RuleBase" id="RU363041"/>
    </source>
</evidence>
<feature type="transmembrane region" description="Helical" evidence="5">
    <location>
        <begin position="105"/>
        <end position="126"/>
    </location>
</feature>
<dbReference type="InterPro" id="IPR051598">
    <property type="entry name" value="TSUP/Inactive_protease-like"/>
</dbReference>
<feature type="transmembrane region" description="Helical" evidence="5">
    <location>
        <begin position="217"/>
        <end position="236"/>
    </location>
</feature>
<comment type="caution">
    <text evidence="6">The sequence shown here is derived from an EMBL/GenBank/DDBJ whole genome shotgun (WGS) entry which is preliminary data.</text>
</comment>
<comment type="subcellular location">
    <subcellularLocation>
        <location evidence="5">Cell membrane</location>
        <topology evidence="5">Multi-pass membrane protein</topology>
    </subcellularLocation>
    <subcellularLocation>
        <location evidence="1">Membrane</location>
        <topology evidence="1">Multi-pass membrane protein</topology>
    </subcellularLocation>
</comment>
<name>A0A3N6MK53_9BURK</name>
<organism evidence="6 7">
    <name type="scientific">Paraburkholderia dinghuensis</name>
    <dbReference type="NCBI Taxonomy" id="2305225"/>
    <lineage>
        <taxon>Bacteria</taxon>
        <taxon>Pseudomonadati</taxon>
        <taxon>Pseudomonadota</taxon>
        <taxon>Betaproteobacteria</taxon>
        <taxon>Burkholderiales</taxon>
        <taxon>Burkholderiaceae</taxon>
        <taxon>Paraburkholderia</taxon>
    </lineage>
</organism>
<dbReference type="EMBL" id="RQIS01000014">
    <property type="protein sequence ID" value="RQH04159.1"/>
    <property type="molecule type" value="Genomic_DNA"/>
</dbReference>
<reference evidence="6 7" key="1">
    <citation type="submission" date="2018-11" db="EMBL/GenBank/DDBJ databases">
        <title>Paraburkholderia sp. DHOA04, isolated from soil.</title>
        <authorList>
            <person name="Gao Z.-H."/>
            <person name="Qiu L.-H."/>
            <person name="Fu J.-C."/>
        </authorList>
    </citation>
    <scope>NUCLEOTIDE SEQUENCE [LARGE SCALE GENOMIC DNA]</scope>
    <source>
        <strain evidence="6 7">DHOA04</strain>
    </source>
</reference>
<dbReference type="PANTHER" id="PTHR43701:SF2">
    <property type="entry name" value="MEMBRANE TRANSPORTER PROTEIN YJNA-RELATED"/>
    <property type="match status" value="1"/>
</dbReference>
<keyword evidence="3 5" id="KW-1133">Transmembrane helix</keyword>
<dbReference type="AlphaFoldDB" id="A0A3N6MK53"/>
<feature type="transmembrane region" description="Helical" evidence="5">
    <location>
        <begin position="12"/>
        <end position="40"/>
    </location>
</feature>
<feature type="transmembrane region" description="Helical" evidence="5">
    <location>
        <begin position="147"/>
        <end position="180"/>
    </location>
</feature>
<dbReference type="Proteomes" id="UP000272778">
    <property type="component" value="Unassembled WGS sequence"/>
</dbReference>
<keyword evidence="5" id="KW-1003">Cell membrane</keyword>
<evidence type="ECO:0000256" key="4">
    <source>
        <dbReference type="ARBA" id="ARBA00023136"/>
    </source>
</evidence>
<evidence type="ECO:0000313" key="7">
    <source>
        <dbReference type="Proteomes" id="UP000272778"/>
    </source>
</evidence>
<keyword evidence="2 5" id="KW-0812">Transmembrane</keyword>
<evidence type="ECO:0000256" key="2">
    <source>
        <dbReference type="ARBA" id="ARBA00022692"/>
    </source>
</evidence>
<evidence type="ECO:0000313" key="6">
    <source>
        <dbReference type="EMBL" id="RQH04159.1"/>
    </source>
</evidence>
<feature type="transmembrane region" description="Helical" evidence="5">
    <location>
        <begin position="243"/>
        <end position="261"/>
    </location>
</feature>
<dbReference type="PANTHER" id="PTHR43701">
    <property type="entry name" value="MEMBRANE TRANSPORTER PROTEIN MJ0441-RELATED"/>
    <property type="match status" value="1"/>
</dbReference>
<feature type="transmembrane region" description="Helical" evidence="5">
    <location>
        <begin position="80"/>
        <end position="99"/>
    </location>
</feature>
<sequence>MVLPHIDPLYSLSGLFVGFLVGLTGVGGGSLMTPILVLLFHVHPATAVGTDLLYAAATKSAGTFVHGLKGSVDWRVTLRLAAGSVPAATVTLILLHRYGMNTPRAAHLIQAVLGVALLITAVALIFRPQLAAFATRHRHAPSEARTLFFTVLTGAVLGALVSLTSVGAGAIGVTVLLLLYPTLPTVRIVGSDVAHAVPLTLLAGAGHWLLGSIDWPMLLSLLCGSLPGIVMGSLLSSRAPERLLRVLLAATLSLVGVRLMLA</sequence>
<dbReference type="OrthoDB" id="5189995at2"/>
<dbReference type="Pfam" id="PF01925">
    <property type="entry name" value="TauE"/>
    <property type="match status" value="1"/>
</dbReference>